<dbReference type="GO" id="GO:0005921">
    <property type="term" value="C:gap junction"/>
    <property type="evidence" value="ECO:0007669"/>
    <property type="project" value="UniProtKB-SubCell"/>
</dbReference>
<feature type="transmembrane region" description="Helical" evidence="12">
    <location>
        <begin position="20"/>
        <end position="42"/>
    </location>
</feature>
<evidence type="ECO:0000256" key="9">
    <source>
        <dbReference type="ARBA" id="ARBA00023065"/>
    </source>
</evidence>
<dbReference type="GO" id="GO:0007602">
    <property type="term" value="P:phototransduction"/>
    <property type="evidence" value="ECO:0007669"/>
    <property type="project" value="TreeGrafter"/>
</dbReference>
<feature type="transmembrane region" description="Helical" evidence="12">
    <location>
        <begin position="112"/>
        <end position="134"/>
    </location>
</feature>
<dbReference type="PRINTS" id="PR01262">
    <property type="entry name" value="INNEXIN"/>
</dbReference>
<evidence type="ECO:0000256" key="11">
    <source>
        <dbReference type="ARBA" id="ARBA00023303"/>
    </source>
</evidence>
<keyword evidence="7" id="KW-0965">Cell junction</keyword>
<keyword evidence="3 12" id="KW-0813">Transport</keyword>
<dbReference type="OrthoDB" id="5867527at2759"/>
<evidence type="ECO:0000256" key="7">
    <source>
        <dbReference type="ARBA" id="ARBA00022949"/>
    </source>
</evidence>
<evidence type="ECO:0000256" key="4">
    <source>
        <dbReference type="ARBA" id="ARBA00022475"/>
    </source>
</evidence>
<dbReference type="AlphaFoldDB" id="A0A7R8YQW0"/>
<comment type="function">
    <text evidence="12">Structural component of the gap junctions.</text>
</comment>
<dbReference type="PANTHER" id="PTHR11893">
    <property type="entry name" value="INNEXIN"/>
    <property type="match status" value="1"/>
</dbReference>
<organism evidence="13 14">
    <name type="scientific">Hermetia illucens</name>
    <name type="common">Black soldier fly</name>
    <dbReference type="NCBI Taxonomy" id="343691"/>
    <lineage>
        <taxon>Eukaryota</taxon>
        <taxon>Metazoa</taxon>
        <taxon>Ecdysozoa</taxon>
        <taxon>Arthropoda</taxon>
        <taxon>Hexapoda</taxon>
        <taxon>Insecta</taxon>
        <taxon>Pterygota</taxon>
        <taxon>Neoptera</taxon>
        <taxon>Endopterygota</taxon>
        <taxon>Diptera</taxon>
        <taxon>Brachycera</taxon>
        <taxon>Stratiomyomorpha</taxon>
        <taxon>Stratiomyidae</taxon>
        <taxon>Hermetiinae</taxon>
        <taxon>Hermetia</taxon>
    </lineage>
</organism>
<dbReference type="PROSITE" id="PS51013">
    <property type="entry name" value="PANNEXIN"/>
    <property type="match status" value="1"/>
</dbReference>
<comment type="similarity">
    <text evidence="12">Belongs to the pannexin family.</text>
</comment>
<dbReference type="InterPro" id="IPR000990">
    <property type="entry name" value="Innexin"/>
</dbReference>
<dbReference type="EMBL" id="LR899010">
    <property type="protein sequence ID" value="CAD7081811.1"/>
    <property type="molecule type" value="Genomic_DNA"/>
</dbReference>
<evidence type="ECO:0000256" key="5">
    <source>
        <dbReference type="ARBA" id="ARBA00022692"/>
    </source>
</evidence>
<dbReference type="Pfam" id="PF00876">
    <property type="entry name" value="Innexin"/>
    <property type="match status" value="1"/>
</dbReference>
<evidence type="ECO:0000256" key="10">
    <source>
        <dbReference type="ARBA" id="ARBA00023136"/>
    </source>
</evidence>
<gene>
    <name evidence="12" type="primary">inx</name>
    <name evidence="13" type="ORF">HERILL_LOCUS4900</name>
</gene>
<evidence type="ECO:0000256" key="6">
    <source>
        <dbReference type="ARBA" id="ARBA00022868"/>
    </source>
</evidence>
<evidence type="ECO:0000256" key="1">
    <source>
        <dbReference type="ARBA" id="ARBA00004610"/>
    </source>
</evidence>
<comment type="caution">
    <text evidence="12">Lacks conserved residue(s) required for the propagation of feature annotation.</text>
</comment>
<evidence type="ECO:0000256" key="12">
    <source>
        <dbReference type="RuleBase" id="RU010713"/>
    </source>
</evidence>
<protein>
    <recommendedName>
        <fullName evidence="12">Innexin</fullName>
    </recommendedName>
</protein>
<accession>A0A7R8YQW0</accession>
<name>A0A7R8YQW0_HERIL</name>
<comment type="subcellular location">
    <subcellularLocation>
        <location evidence="1">Cell junction</location>
        <location evidence="1">Gap junction</location>
    </subcellularLocation>
    <subcellularLocation>
        <location evidence="2 12">Cell membrane</location>
        <topology evidence="2 12">Multi-pass membrane protein</topology>
    </subcellularLocation>
</comment>
<evidence type="ECO:0000256" key="3">
    <source>
        <dbReference type="ARBA" id="ARBA00022448"/>
    </source>
</evidence>
<keyword evidence="5 12" id="KW-0812">Transmembrane</keyword>
<sequence>MLHIFEPVTKYFKIKKVRVYDGVFGLHCQVSVAILVACAIIVSAKEYFGKAIDCVSDDKDKDFVSTFCWVAGTYITENFQQTVGAQAASVGVTGDVFDQQNPAVPLRIYQRYYPWIVLFLFFQAITFLTPSYLWKIWEGGRLEQMCEDLRSVFVPEEWNIKRRDLLISYFSNNNKDIHMCYALKYFFCEFLNCAVCVQRVVLNAPTRVGRHGCIPIVLIVFLYRTKLLVESLILFFIYTPNIGGKIVQCLVQGHYYYSQFPSQNAKAPAGRENSYLILRTSAGAEEFYRCGNATPLYRAKWCGLFCGHEKEAKFEREEKEVWCQEKKNMSVS</sequence>
<keyword evidence="10 12" id="KW-0472">Membrane</keyword>
<keyword evidence="9 12" id="KW-0406">Ion transport</keyword>
<dbReference type="GO" id="GO:0034220">
    <property type="term" value="P:monoatomic ion transmembrane transport"/>
    <property type="evidence" value="ECO:0007669"/>
    <property type="project" value="UniProtKB-KW"/>
</dbReference>
<dbReference type="PANTHER" id="PTHR11893:SF43">
    <property type="entry name" value="INNEXIN INX4-RELATED"/>
    <property type="match status" value="1"/>
</dbReference>
<proteinExistence type="inferred from homology"/>
<keyword evidence="8 12" id="KW-1133">Transmembrane helix</keyword>
<keyword evidence="11 12" id="KW-0407">Ion channel</keyword>
<evidence type="ECO:0000313" key="13">
    <source>
        <dbReference type="EMBL" id="CAD7081811.1"/>
    </source>
</evidence>
<dbReference type="InParanoid" id="A0A7R8YQW0"/>
<keyword evidence="14" id="KW-1185">Reference proteome</keyword>
<dbReference type="Proteomes" id="UP000594454">
    <property type="component" value="Chromosome 2"/>
</dbReference>
<evidence type="ECO:0000256" key="8">
    <source>
        <dbReference type="ARBA" id="ARBA00022989"/>
    </source>
</evidence>
<evidence type="ECO:0000256" key="2">
    <source>
        <dbReference type="ARBA" id="ARBA00004651"/>
    </source>
</evidence>
<evidence type="ECO:0000313" key="14">
    <source>
        <dbReference type="Proteomes" id="UP000594454"/>
    </source>
</evidence>
<reference evidence="13 14" key="1">
    <citation type="submission" date="2020-11" db="EMBL/GenBank/DDBJ databases">
        <authorList>
            <person name="Wallbank WR R."/>
            <person name="Pardo Diaz C."/>
            <person name="Kozak K."/>
            <person name="Martin S."/>
            <person name="Jiggins C."/>
            <person name="Moest M."/>
            <person name="Warren A I."/>
            <person name="Generalovic N T."/>
            <person name="Byers J.R.P. K."/>
            <person name="Montejo-Kovacevich G."/>
            <person name="Yen C E."/>
        </authorList>
    </citation>
    <scope>NUCLEOTIDE SEQUENCE [LARGE SCALE GENOMIC DNA]</scope>
</reference>
<dbReference type="GO" id="GO:0005243">
    <property type="term" value="F:gap junction channel activity"/>
    <property type="evidence" value="ECO:0007669"/>
    <property type="project" value="TreeGrafter"/>
</dbReference>
<dbReference type="GO" id="GO:0005886">
    <property type="term" value="C:plasma membrane"/>
    <property type="evidence" value="ECO:0007669"/>
    <property type="project" value="UniProtKB-SubCell"/>
</dbReference>
<keyword evidence="6" id="KW-0303">Gap junction</keyword>
<keyword evidence="4" id="KW-1003">Cell membrane</keyword>